<keyword evidence="1 7" id="KW-0678">Repressor</keyword>
<name>A0A0G0ACV4_9BACT</name>
<organism evidence="9 10">
    <name type="scientific">candidate division WS6 bacterium GW2011_GWB1_33_6</name>
    <dbReference type="NCBI Taxonomy" id="1619088"/>
    <lineage>
        <taxon>Bacteria</taxon>
        <taxon>Candidatus Dojkabacteria</taxon>
    </lineage>
</organism>
<keyword evidence="3 7" id="KW-0067">ATP-binding</keyword>
<dbReference type="HAMAP" id="MF_00440">
    <property type="entry name" value="NrdR"/>
    <property type="match status" value="1"/>
</dbReference>
<gene>
    <name evidence="7" type="primary">nrdR</name>
    <name evidence="9" type="ORF">UR47_C0019G0009</name>
</gene>
<dbReference type="GO" id="GO:0008270">
    <property type="term" value="F:zinc ion binding"/>
    <property type="evidence" value="ECO:0007669"/>
    <property type="project" value="UniProtKB-UniRule"/>
</dbReference>
<feature type="zinc finger region" evidence="7">
    <location>
        <begin position="3"/>
        <end position="34"/>
    </location>
</feature>
<dbReference type="AlphaFoldDB" id="A0A0G0ACV4"/>
<comment type="similarity">
    <text evidence="7">Belongs to the NrdR family.</text>
</comment>
<protein>
    <recommendedName>
        <fullName evidence="7">Transcriptional repressor NrdR</fullName>
    </recommendedName>
</protein>
<accession>A0A0G0ACV4</accession>
<dbReference type="GO" id="GO:0045892">
    <property type="term" value="P:negative regulation of DNA-templated transcription"/>
    <property type="evidence" value="ECO:0007669"/>
    <property type="project" value="UniProtKB-UniRule"/>
</dbReference>
<feature type="domain" description="ATP-cone" evidence="8">
    <location>
        <begin position="49"/>
        <end position="138"/>
    </location>
</feature>
<dbReference type="InterPro" id="IPR055173">
    <property type="entry name" value="NrdR-like_N"/>
</dbReference>
<keyword evidence="5 7" id="KW-0238">DNA-binding</keyword>
<evidence type="ECO:0000313" key="9">
    <source>
        <dbReference type="EMBL" id="KKP54393.1"/>
    </source>
</evidence>
<dbReference type="NCBIfam" id="TIGR00244">
    <property type="entry name" value="transcriptional regulator NrdR"/>
    <property type="match status" value="1"/>
</dbReference>
<comment type="function">
    <text evidence="7">Negatively regulates transcription of bacterial ribonucleotide reductase nrd genes and operons by binding to NrdR-boxes.</text>
</comment>
<evidence type="ECO:0000256" key="7">
    <source>
        <dbReference type="HAMAP-Rule" id="MF_00440"/>
    </source>
</evidence>
<evidence type="ECO:0000256" key="2">
    <source>
        <dbReference type="ARBA" id="ARBA00022741"/>
    </source>
</evidence>
<evidence type="ECO:0000256" key="4">
    <source>
        <dbReference type="ARBA" id="ARBA00023015"/>
    </source>
</evidence>
<dbReference type="InterPro" id="IPR003796">
    <property type="entry name" value="RNR_NrdR-like"/>
</dbReference>
<comment type="cofactor">
    <cofactor evidence="7">
        <name>Zn(2+)</name>
        <dbReference type="ChEBI" id="CHEBI:29105"/>
    </cofactor>
    <text evidence="7">Binds 1 zinc ion.</text>
</comment>
<dbReference type="PANTHER" id="PTHR30455:SF2">
    <property type="entry name" value="TRANSCRIPTIONAL REPRESSOR NRDR"/>
    <property type="match status" value="1"/>
</dbReference>
<keyword evidence="6 7" id="KW-0804">Transcription</keyword>
<dbReference type="GO" id="GO:0003677">
    <property type="term" value="F:DNA binding"/>
    <property type="evidence" value="ECO:0007669"/>
    <property type="project" value="UniProtKB-KW"/>
</dbReference>
<dbReference type="PROSITE" id="PS51161">
    <property type="entry name" value="ATP_CONE"/>
    <property type="match status" value="1"/>
</dbReference>
<dbReference type="EMBL" id="LBPI01000019">
    <property type="protein sequence ID" value="KKP54393.1"/>
    <property type="molecule type" value="Genomic_DNA"/>
</dbReference>
<dbReference type="InterPro" id="IPR005144">
    <property type="entry name" value="ATP-cone_dom"/>
</dbReference>
<keyword evidence="7" id="KW-0863">Zinc-finger</keyword>
<dbReference type="PANTHER" id="PTHR30455">
    <property type="entry name" value="TRANSCRIPTIONAL REPRESSOR NRDR"/>
    <property type="match status" value="1"/>
</dbReference>
<evidence type="ECO:0000313" key="10">
    <source>
        <dbReference type="Proteomes" id="UP000034488"/>
    </source>
</evidence>
<keyword evidence="4 7" id="KW-0805">Transcription regulation</keyword>
<evidence type="ECO:0000256" key="5">
    <source>
        <dbReference type="ARBA" id="ARBA00023125"/>
    </source>
</evidence>
<evidence type="ECO:0000256" key="1">
    <source>
        <dbReference type="ARBA" id="ARBA00022491"/>
    </source>
</evidence>
<dbReference type="Pfam" id="PF22811">
    <property type="entry name" value="Zn_ribbon_NrdR"/>
    <property type="match status" value="1"/>
</dbReference>
<sequence length="147" mass="17278">MRCPYCACTTSKVVDKRDNNEDFSTRRRRQCLRCGRRYTTYERIEKVEVVVIKKDGSLENFDCEKIKKGIKKAVNLERITERDIDDFCESVERKVMVSTNPLSTTDIGNMVLDWLKTLDPLAYMRFASVYKDFETVNDLKKELENLV</sequence>
<evidence type="ECO:0000259" key="8">
    <source>
        <dbReference type="PROSITE" id="PS51161"/>
    </source>
</evidence>
<reference evidence="9 10" key="1">
    <citation type="journal article" date="2015" name="Nature">
        <title>rRNA introns, odd ribosomes, and small enigmatic genomes across a large radiation of phyla.</title>
        <authorList>
            <person name="Brown C.T."/>
            <person name="Hug L.A."/>
            <person name="Thomas B.C."/>
            <person name="Sharon I."/>
            <person name="Castelle C.J."/>
            <person name="Singh A."/>
            <person name="Wilkins M.J."/>
            <person name="Williams K.H."/>
            <person name="Banfield J.F."/>
        </authorList>
    </citation>
    <scope>NUCLEOTIDE SEQUENCE [LARGE SCALE GENOMIC DNA]</scope>
</reference>
<proteinExistence type="inferred from homology"/>
<dbReference type="Proteomes" id="UP000034488">
    <property type="component" value="Unassembled WGS sequence"/>
</dbReference>
<keyword evidence="7" id="KW-0479">Metal-binding</keyword>
<evidence type="ECO:0000256" key="3">
    <source>
        <dbReference type="ARBA" id="ARBA00022840"/>
    </source>
</evidence>
<keyword evidence="2 7" id="KW-0547">Nucleotide-binding</keyword>
<dbReference type="Pfam" id="PF03477">
    <property type="entry name" value="ATP-cone"/>
    <property type="match status" value="1"/>
</dbReference>
<comment type="caution">
    <text evidence="9">The sequence shown here is derived from an EMBL/GenBank/DDBJ whole genome shotgun (WGS) entry which is preliminary data.</text>
</comment>
<keyword evidence="7" id="KW-0862">Zinc</keyword>
<dbReference type="GO" id="GO:0005524">
    <property type="term" value="F:ATP binding"/>
    <property type="evidence" value="ECO:0007669"/>
    <property type="project" value="UniProtKB-UniRule"/>
</dbReference>
<evidence type="ECO:0000256" key="6">
    <source>
        <dbReference type="ARBA" id="ARBA00023163"/>
    </source>
</evidence>